<evidence type="ECO:0000259" key="1">
    <source>
        <dbReference type="Pfam" id="PF13672"/>
    </source>
</evidence>
<dbReference type="Proteomes" id="UP001305702">
    <property type="component" value="Chromosome"/>
</dbReference>
<name>A0AA96LGS4_9BACL</name>
<evidence type="ECO:0000313" key="2">
    <source>
        <dbReference type="EMBL" id="WNQ11207.1"/>
    </source>
</evidence>
<dbReference type="AlphaFoldDB" id="A0AA96LGS4"/>
<dbReference type="Pfam" id="PF13672">
    <property type="entry name" value="PP2C_2"/>
    <property type="match status" value="1"/>
</dbReference>
<dbReference type="RefSeq" id="WP_315604983.1">
    <property type="nucleotide sequence ID" value="NZ_CP130318.1"/>
</dbReference>
<dbReference type="Gene3D" id="3.60.40.10">
    <property type="entry name" value="PPM-type phosphatase domain"/>
    <property type="match status" value="1"/>
</dbReference>
<organism evidence="2 3">
    <name type="scientific">Paenibacillus aurantius</name>
    <dbReference type="NCBI Taxonomy" id="2918900"/>
    <lineage>
        <taxon>Bacteria</taxon>
        <taxon>Bacillati</taxon>
        <taxon>Bacillota</taxon>
        <taxon>Bacilli</taxon>
        <taxon>Bacillales</taxon>
        <taxon>Paenibacillaceae</taxon>
        <taxon>Paenibacillus</taxon>
    </lineage>
</organism>
<dbReference type="InterPro" id="IPR036457">
    <property type="entry name" value="PPM-type-like_dom_sf"/>
</dbReference>
<dbReference type="EMBL" id="CP130318">
    <property type="protein sequence ID" value="WNQ11207.1"/>
    <property type="molecule type" value="Genomic_DNA"/>
</dbReference>
<gene>
    <name evidence="2" type="ORF">MJA45_27005</name>
</gene>
<accession>A0AA96LGS4</accession>
<sequence length="285" mass="31282">MRIDKISLQGSNPWNEDALVVNESLQLYGVLDGATSLLPYRGAGGETGGYLASRLAADYWNGLPSAEAVPGGFSLREAVLAANARLRARMEECGIDVTRKDQLWSTGLALVRILPGGIEYAQAGDCMLAAVYADGAVRVVTRDHVEHLDRVSKAKWREGLARGLASKAELWEYVRPVITANRMKVNTPEGYSVMNGEPELAETLEYGRINRIGLRALLLVTDGLFPPAVEGRESGGMEKLAARVQEQGLEGYARSLVEIEEADPECRTYIRLKKSDDKTGMWLQW</sequence>
<protein>
    <submittedName>
        <fullName evidence="2">Protein phosphatase 2C domain-containing protein</fullName>
    </submittedName>
</protein>
<dbReference type="KEGG" id="paun:MJA45_27005"/>
<evidence type="ECO:0000313" key="3">
    <source>
        <dbReference type="Proteomes" id="UP001305702"/>
    </source>
</evidence>
<dbReference type="InterPro" id="IPR001932">
    <property type="entry name" value="PPM-type_phosphatase-like_dom"/>
</dbReference>
<dbReference type="SUPFAM" id="SSF81606">
    <property type="entry name" value="PP2C-like"/>
    <property type="match status" value="1"/>
</dbReference>
<feature type="domain" description="PPM-type phosphatase" evidence="1">
    <location>
        <begin position="15"/>
        <end position="225"/>
    </location>
</feature>
<keyword evidence="3" id="KW-1185">Reference proteome</keyword>
<proteinExistence type="predicted"/>
<reference evidence="2 3" key="1">
    <citation type="submission" date="2022-02" db="EMBL/GenBank/DDBJ databases">
        <title>Paenibacillus sp. MBLB1776 Whole Genome Shotgun Sequencing.</title>
        <authorList>
            <person name="Hwang C.Y."/>
            <person name="Cho E.-S."/>
            <person name="Seo M.-J."/>
        </authorList>
    </citation>
    <scope>NUCLEOTIDE SEQUENCE [LARGE SCALE GENOMIC DNA]</scope>
    <source>
        <strain evidence="2 3">MBLB1776</strain>
    </source>
</reference>